<keyword evidence="1" id="KW-0853">WD repeat</keyword>
<sequence>MQGPFQEKQALAEIFAQVKDVDEKMFGVISEILRKEKVQGCIGFLSDIGNQKQLESQILQKVGNFTQVDTEQKLSDIGNDMKQITDVLKNQKIMTSITKTFPPKKMKNQHQVQLKASRITKGSLNFNETMIQCGSNSLHILVQMKEDLRNQKFQKIKIQNVSLEGANFARCNFSESQFNNVNISGINLDGALLLNCSWKDLKILELNKLDGHQDQVNSVCFSPDGNIQASGSGDKSIRLWDVKTGQQKAKLDGYNDYVRSVCISPDGNTLACGSDDKSILLWDVKTGQQKAQLDGHISCVFSVCFSPDGNILAFGSRDNSIHLWNVKHGKENLPADKNNKDFLVSFKAPLFQGNLCQNPPILLFCEYLKNYYFKHKEL</sequence>
<accession>A0A8S1M7Y5</accession>
<organism evidence="3 4">
    <name type="scientific">Paramecium primaurelia</name>
    <dbReference type="NCBI Taxonomy" id="5886"/>
    <lineage>
        <taxon>Eukaryota</taxon>
        <taxon>Sar</taxon>
        <taxon>Alveolata</taxon>
        <taxon>Ciliophora</taxon>
        <taxon>Intramacronucleata</taxon>
        <taxon>Oligohymenophorea</taxon>
        <taxon>Peniculida</taxon>
        <taxon>Parameciidae</taxon>
        <taxon>Paramecium</taxon>
    </lineage>
</organism>
<keyword evidence="4" id="KW-1185">Reference proteome</keyword>
<comment type="caution">
    <text evidence="3">The sequence shown here is derived from an EMBL/GenBank/DDBJ whole genome shotgun (WGS) entry which is preliminary data.</text>
</comment>
<dbReference type="PROSITE" id="PS50082">
    <property type="entry name" value="WD_REPEATS_2"/>
    <property type="match status" value="3"/>
</dbReference>
<dbReference type="InterPro" id="IPR001646">
    <property type="entry name" value="5peptide_repeat"/>
</dbReference>
<evidence type="ECO:0000313" key="2">
    <source>
        <dbReference type="EMBL" id="CAD8073949.1"/>
    </source>
</evidence>
<dbReference type="SMART" id="SM00320">
    <property type="entry name" value="WD40"/>
    <property type="match status" value="3"/>
</dbReference>
<dbReference type="InterPro" id="IPR001680">
    <property type="entry name" value="WD40_rpt"/>
</dbReference>
<dbReference type="Pfam" id="PF00805">
    <property type="entry name" value="Pentapeptide"/>
    <property type="match status" value="1"/>
</dbReference>
<protein>
    <submittedName>
        <fullName evidence="3">Uncharacterized protein</fullName>
    </submittedName>
</protein>
<dbReference type="EMBL" id="CAJJDM010000052">
    <property type="protein sequence ID" value="CAD8073949.1"/>
    <property type="molecule type" value="Genomic_DNA"/>
</dbReference>
<evidence type="ECO:0000256" key="1">
    <source>
        <dbReference type="PROSITE-ProRule" id="PRU00221"/>
    </source>
</evidence>
<reference evidence="3" key="1">
    <citation type="submission" date="2021-01" db="EMBL/GenBank/DDBJ databases">
        <authorList>
            <consortium name="Genoscope - CEA"/>
            <person name="William W."/>
        </authorList>
    </citation>
    <scope>NUCLEOTIDE SEQUENCE</scope>
</reference>
<proteinExistence type="predicted"/>
<dbReference type="PANTHER" id="PTHR45333">
    <property type="entry name" value="MEMBRANE PROTEIN-RELATED"/>
    <property type="match status" value="1"/>
</dbReference>
<feature type="repeat" description="WD" evidence="1">
    <location>
        <begin position="209"/>
        <end position="250"/>
    </location>
</feature>
<gene>
    <name evidence="2" type="ORF">PPRIM_AZ9-3.1.T0520002</name>
    <name evidence="3" type="ORF">PPRIM_AZ9-3.1.T0520003</name>
</gene>
<evidence type="ECO:0000313" key="4">
    <source>
        <dbReference type="Proteomes" id="UP000688137"/>
    </source>
</evidence>
<evidence type="ECO:0000313" key="3">
    <source>
        <dbReference type="EMBL" id="CAD8073951.1"/>
    </source>
</evidence>
<dbReference type="EMBL" id="CAJJDM010000052">
    <property type="protein sequence ID" value="CAD8073951.1"/>
    <property type="molecule type" value="Genomic_DNA"/>
</dbReference>
<dbReference type="AlphaFoldDB" id="A0A8S1M7Y5"/>
<dbReference type="Pfam" id="PF00400">
    <property type="entry name" value="WD40"/>
    <property type="match status" value="3"/>
</dbReference>
<dbReference type="Proteomes" id="UP000688137">
    <property type="component" value="Unassembled WGS sequence"/>
</dbReference>
<name>A0A8S1M7Y5_PARPR</name>
<feature type="repeat" description="WD" evidence="1">
    <location>
        <begin position="251"/>
        <end position="292"/>
    </location>
</feature>
<dbReference type="PROSITE" id="PS50294">
    <property type="entry name" value="WD_REPEATS_REGION"/>
    <property type="match status" value="3"/>
</dbReference>
<feature type="repeat" description="WD" evidence="1">
    <location>
        <begin position="293"/>
        <end position="334"/>
    </location>
</feature>
<dbReference type="CDD" id="cd00200">
    <property type="entry name" value="WD40"/>
    <property type="match status" value="1"/>
</dbReference>
<dbReference type="PANTHER" id="PTHR45333:SF1">
    <property type="entry name" value="CHROMOSOME UNDETERMINED SCAFFOLD_625, WHOLE GENOME SHOTGUN SEQUENCE"/>
    <property type="match status" value="1"/>
</dbReference>